<dbReference type="InterPro" id="IPR045095">
    <property type="entry name" value="ACDP"/>
</dbReference>
<reference evidence="11" key="1">
    <citation type="submission" date="2021-01" db="EMBL/GenBank/DDBJ databases">
        <title>Adiantum capillus-veneris genome.</title>
        <authorList>
            <person name="Fang Y."/>
            <person name="Liao Q."/>
        </authorList>
    </citation>
    <scope>NUCLEOTIDE SEQUENCE</scope>
    <source>
        <strain evidence="11">H3</strain>
        <tissue evidence="11">Leaf</tissue>
    </source>
</reference>
<keyword evidence="12" id="KW-1185">Reference proteome</keyword>
<evidence type="ECO:0000259" key="9">
    <source>
        <dbReference type="PROSITE" id="PS51371"/>
    </source>
</evidence>
<feature type="transmembrane region" description="Helical" evidence="8">
    <location>
        <begin position="106"/>
        <end position="124"/>
    </location>
</feature>
<dbReference type="InterPro" id="IPR044751">
    <property type="entry name" value="Ion_transp-like_CBS"/>
</dbReference>
<dbReference type="Proteomes" id="UP000886520">
    <property type="component" value="Chromosome 18"/>
</dbReference>
<feature type="domain" description="CNNM transmembrane" evidence="10">
    <location>
        <begin position="17"/>
        <end position="200"/>
    </location>
</feature>
<feature type="transmembrane region" description="Helical" evidence="8">
    <location>
        <begin position="136"/>
        <end position="156"/>
    </location>
</feature>
<evidence type="ECO:0000313" key="11">
    <source>
        <dbReference type="EMBL" id="KAI5066481.1"/>
    </source>
</evidence>
<accession>A0A9D4UFT6</accession>
<dbReference type="AlphaFoldDB" id="A0A9D4UFT6"/>
<dbReference type="EMBL" id="JABFUD020000018">
    <property type="protein sequence ID" value="KAI5066481.1"/>
    <property type="molecule type" value="Genomic_DNA"/>
</dbReference>
<dbReference type="GO" id="GO:0005737">
    <property type="term" value="C:cytoplasm"/>
    <property type="evidence" value="ECO:0007669"/>
    <property type="project" value="TreeGrafter"/>
</dbReference>
<evidence type="ECO:0000256" key="4">
    <source>
        <dbReference type="ARBA" id="ARBA00022989"/>
    </source>
</evidence>
<dbReference type="PANTHER" id="PTHR12064">
    <property type="entry name" value="METAL TRANSPORTER CNNM"/>
    <property type="match status" value="1"/>
</dbReference>
<evidence type="ECO:0000256" key="2">
    <source>
        <dbReference type="ARBA" id="ARBA00022692"/>
    </source>
</evidence>
<evidence type="ECO:0000256" key="8">
    <source>
        <dbReference type="SAM" id="Phobius"/>
    </source>
</evidence>
<dbReference type="PROSITE" id="PS51371">
    <property type="entry name" value="CBS"/>
    <property type="match status" value="1"/>
</dbReference>
<gene>
    <name evidence="11" type="ORF">GOP47_0019105</name>
</gene>
<dbReference type="Gene3D" id="3.10.580.10">
    <property type="entry name" value="CBS-domain"/>
    <property type="match status" value="2"/>
</dbReference>
<evidence type="ECO:0000259" key="10">
    <source>
        <dbReference type="PROSITE" id="PS51846"/>
    </source>
</evidence>
<evidence type="ECO:0000256" key="5">
    <source>
        <dbReference type="ARBA" id="ARBA00023136"/>
    </source>
</evidence>
<dbReference type="InterPro" id="IPR046342">
    <property type="entry name" value="CBS_dom_sf"/>
</dbReference>
<evidence type="ECO:0000256" key="7">
    <source>
        <dbReference type="PROSITE-ProRule" id="PRU01193"/>
    </source>
</evidence>
<keyword evidence="5 7" id="KW-0472">Membrane</keyword>
<feature type="transmembrane region" description="Helical" evidence="8">
    <location>
        <begin position="27"/>
        <end position="48"/>
    </location>
</feature>
<protein>
    <recommendedName>
        <fullName evidence="13">CNNM transmembrane domain-containing protein</fullName>
    </recommendedName>
</protein>
<dbReference type="SUPFAM" id="SSF54631">
    <property type="entry name" value="CBS-domain pair"/>
    <property type="match status" value="1"/>
</dbReference>
<dbReference type="PANTHER" id="PTHR12064:SF97">
    <property type="entry name" value="METAL TRANSPORTER CNNM-5"/>
    <property type="match status" value="1"/>
</dbReference>
<proteinExistence type="predicted"/>
<evidence type="ECO:0000256" key="6">
    <source>
        <dbReference type="PROSITE-ProRule" id="PRU00703"/>
    </source>
</evidence>
<dbReference type="InterPro" id="IPR002550">
    <property type="entry name" value="CNNM"/>
</dbReference>
<dbReference type="PROSITE" id="PS51846">
    <property type="entry name" value="CNNM"/>
    <property type="match status" value="1"/>
</dbReference>
<dbReference type="GO" id="GO:0016020">
    <property type="term" value="C:membrane"/>
    <property type="evidence" value="ECO:0007669"/>
    <property type="project" value="UniProtKB-SubCell"/>
</dbReference>
<name>A0A9D4UFT6_ADICA</name>
<dbReference type="CDD" id="cd04590">
    <property type="entry name" value="CBS_pair_CorC_HlyC_assoc"/>
    <property type="match status" value="1"/>
</dbReference>
<keyword evidence="2 7" id="KW-0812">Transmembrane</keyword>
<comment type="subcellular location">
    <subcellularLocation>
        <location evidence="1">Membrane</location>
        <topology evidence="1">Multi-pass membrane protein</topology>
    </subcellularLocation>
</comment>
<dbReference type="GO" id="GO:0010960">
    <property type="term" value="P:magnesium ion homeostasis"/>
    <property type="evidence" value="ECO:0007669"/>
    <property type="project" value="InterPro"/>
</dbReference>
<organism evidence="11 12">
    <name type="scientific">Adiantum capillus-veneris</name>
    <name type="common">Maidenhair fern</name>
    <dbReference type="NCBI Taxonomy" id="13818"/>
    <lineage>
        <taxon>Eukaryota</taxon>
        <taxon>Viridiplantae</taxon>
        <taxon>Streptophyta</taxon>
        <taxon>Embryophyta</taxon>
        <taxon>Tracheophyta</taxon>
        <taxon>Polypodiopsida</taxon>
        <taxon>Polypodiidae</taxon>
        <taxon>Polypodiales</taxon>
        <taxon>Pteridineae</taxon>
        <taxon>Pteridaceae</taxon>
        <taxon>Vittarioideae</taxon>
        <taxon>Adiantum</taxon>
    </lineage>
</organism>
<feature type="domain" description="CBS" evidence="9">
    <location>
        <begin position="219"/>
        <end position="280"/>
    </location>
</feature>
<keyword evidence="4 7" id="KW-1133">Transmembrane helix</keyword>
<dbReference type="InterPro" id="IPR000644">
    <property type="entry name" value="CBS_dom"/>
</dbReference>
<comment type="caution">
    <text evidence="11">The sequence shown here is derived from an EMBL/GenBank/DDBJ whole genome shotgun (WGS) entry which is preliminary data.</text>
</comment>
<keyword evidence="6" id="KW-0129">CBS domain</keyword>
<keyword evidence="3" id="KW-0677">Repeat</keyword>
<dbReference type="OrthoDB" id="784100at2759"/>
<dbReference type="Pfam" id="PF01595">
    <property type="entry name" value="CNNM"/>
    <property type="match status" value="1"/>
</dbReference>
<evidence type="ECO:0000313" key="12">
    <source>
        <dbReference type="Proteomes" id="UP000886520"/>
    </source>
</evidence>
<sequence>MARMVSFIFHRLQDVGRATGNWEDACISLLLVLFGGVMSGLTLGLMSLDLVELEVLQRSGTPTEKKQAMAVLPVVKKQHQLLVTLVLCNAIAMEALPVFLDNMVSTLVAVILSVTFVLAFGEVIPQAICSRNGLAIGANLGWLVRILMVICFPIAYPVGKLLDLMLGHNTAGLFRRPQLKAFVSIHAKEEGKGGELSRDETTIIKGALDLTLKTVAEAMTPIESTFSIAVDTRLDWEALGTILATGHSRVPVYFGDSKNLIGLLLVKNLITVHAEDEMPVSAISIRKLPRVPADTPLYDMLNEFQKGQSHMAAVVSTASDGFRTANNGGKAVTCADLHNQLLDDCVAPGQTPRDECYLQDGKSAHCADAADASHECRLTVGSEDSQTCSSQLGGSEATRQPCKNTEGEVIGIITLEDVFEELIQEEIVDETDEYVDVHKRIRVTSGARSFSHLNGLTGQHGGLLSNDVWSNVSRSAKAGKKASGKVLSKPIKFTSLKPVYNLNTPLLDDTQELK</sequence>
<evidence type="ECO:0000256" key="1">
    <source>
        <dbReference type="ARBA" id="ARBA00004141"/>
    </source>
</evidence>
<evidence type="ECO:0008006" key="13">
    <source>
        <dbReference type="Google" id="ProtNLM"/>
    </source>
</evidence>
<evidence type="ECO:0000256" key="3">
    <source>
        <dbReference type="ARBA" id="ARBA00022737"/>
    </source>
</evidence>
<dbReference type="GO" id="GO:0030026">
    <property type="term" value="P:intracellular manganese ion homeostasis"/>
    <property type="evidence" value="ECO:0007669"/>
    <property type="project" value="TreeGrafter"/>
</dbReference>